<dbReference type="AlphaFoldDB" id="A0A820ABG9"/>
<dbReference type="EMBL" id="CAJOAX010018666">
    <property type="protein sequence ID" value="CAF4182945.1"/>
    <property type="molecule type" value="Genomic_DNA"/>
</dbReference>
<accession>A0A820ABG9</accession>
<dbReference type="Proteomes" id="UP000663823">
    <property type="component" value="Unassembled WGS sequence"/>
</dbReference>
<protein>
    <submittedName>
        <fullName evidence="1">Uncharacterized protein</fullName>
    </submittedName>
</protein>
<proteinExistence type="predicted"/>
<name>A0A820ABG9_9BILA</name>
<reference evidence="1" key="1">
    <citation type="submission" date="2021-02" db="EMBL/GenBank/DDBJ databases">
        <authorList>
            <person name="Nowell W R."/>
        </authorList>
    </citation>
    <scope>NUCLEOTIDE SEQUENCE</scope>
</reference>
<sequence>TSSLLCNTFNGLCVDNSAKPISSKTILLNPSYLDLVTHPDFLLSDSMLDEIIDRCLTKFRYTVSHKDLITQINVRRNQIIEYLTITIESQSLRSIIQENLLKLIKNIQLNRFFDWRQDLLTNGILIGTCRSFNDALQSIISIYYENYLL</sequence>
<comment type="caution">
    <text evidence="1">The sequence shown here is derived from an EMBL/GenBank/DDBJ whole genome shotgun (WGS) entry which is preliminary data.</text>
</comment>
<evidence type="ECO:0000313" key="2">
    <source>
        <dbReference type="Proteomes" id="UP000663823"/>
    </source>
</evidence>
<organism evidence="1 2">
    <name type="scientific">Rotaria sordida</name>
    <dbReference type="NCBI Taxonomy" id="392033"/>
    <lineage>
        <taxon>Eukaryota</taxon>
        <taxon>Metazoa</taxon>
        <taxon>Spiralia</taxon>
        <taxon>Gnathifera</taxon>
        <taxon>Rotifera</taxon>
        <taxon>Eurotatoria</taxon>
        <taxon>Bdelloidea</taxon>
        <taxon>Philodinida</taxon>
        <taxon>Philodinidae</taxon>
        <taxon>Rotaria</taxon>
    </lineage>
</organism>
<evidence type="ECO:0000313" key="1">
    <source>
        <dbReference type="EMBL" id="CAF4182945.1"/>
    </source>
</evidence>
<feature type="non-terminal residue" evidence="1">
    <location>
        <position position="1"/>
    </location>
</feature>
<gene>
    <name evidence="1" type="ORF">OTI717_LOCUS37775</name>
</gene>